<reference evidence="1 2" key="1">
    <citation type="submission" date="2024-10" db="EMBL/GenBank/DDBJ databases">
        <title>The Natural Products Discovery Center: Release of the First 8490 Sequenced Strains for Exploring Actinobacteria Biosynthetic Diversity.</title>
        <authorList>
            <person name="Kalkreuter E."/>
            <person name="Kautsar S.A."/>
            <person name="Yang D."/>
            <person name="Bader C.D."/>
            <person name="Teijaro C.N."/>
            <person name="Fluegel L."/>
            <person name="Davis C.M."/>
            <person name="Simpson J.R."/>
            <person name="Lauterbach L."/>
            <person name="Steele A.D."/>
            <person name="Gui C."/>
            <person name="Meng S."/>
            <person name="Li G."/>
            <person name="Viehrig K."/>
            <person name="Ye F."/>
            <person name="Su P."/>
            <person name="Kiefer A.F."/>
            <person name="Nichols A."/>
            <person name="Cepeda A.J."/>
            <person name="Yan W."/>
            <person name="Fan B."/>
            <person name="Jiang Y."/>
            <person name="Adhikari A."/>
            <person name="Zheng C.-J."/>
            <person name="Schuster L."/>
            <person name="Cowan T.M."/>
            <person name="Smanski M.J."/>
            <person name="Chevrette M.G."/>
            <person name="De Carvalho L.P.S."/>
            <person name="Shen B."/>
        </authorList>
    </citation>
    <scope>NUCLEOTIDE SEQUENCE [LARGE SCALE GENOMIC DNA]</scope>
    <source>
        <strain evidence="1 2">NPDC089932</strain>
    </source>
</reference>
<dbReference type="Proteomes" id="UP001617511">
    <property type="component" value="Unassembled WGS sequence"/>
</dbReference>
<proteinExistence type="predicted"/>
<keyword evidence="2" id="KW-1185">Reference proteome</keyword>
<gene>
    <name evidence="1" type="ORF">ACIP2Z_38915</name>
</gene>
<name>A0ABW8FS42_9ACTN</name>
<accession>A0ABW8FS42</accession>
<dbReference type="RefSeq" id="WP_402076256.1">
    <property type="nucleotide sequence ID" value="NZ_JBIVGG010000022.1"/>
</dbReference>
<evidence type="ECO:0000313" key="2">
    <source>
        <dbReference type="Proteomes" id="UP001617511"/>
    </source>
</evidence>
<sequence length="181" mass="19125">MTAPAEALPTGAEMMQQLVESAVAVRQPADDMADLAEVIRTLLAVDAGRDTRVRLGGNLFDVVISSSGLQARGAVALMDEIQGGCGPVIEDPESGWYYWLVPPGSCGRWAPHSHAVCLGGPHTITLPSLSRTVPPGPYWLRPPAQVSNRLVPLAPLREALAQIRPEPTPHAALAAQLGIAF</sequence>
<dbReference type="EMBL" id="JBIVGG010000022">
    <property type="protein sequence ID" value="MFJ4084902.1"/>
    <property type="molecule type" value="Genomic_DNA"/>
</dbReference>
<organism evidence="1 2">
    <name type="scientific">Streptomyces iakyrus</name>
    <dbReference type="NCBI Taxonomy" id="68219"/>
    <lineage>
        <taxon>Bacteria</taxon>
        <taxon>Bacillati</taxon>
        <taxon>Actinomycetota</taxon>
        <taxon>Actinomycetes</taxon>
        <taxon>Kitasatosporales</taxon>
        <taxon>Streptomycetaceae</taxon>
        <taxon>Streptomyces</taxon>
    </lineage>
</organism>
<evidence type="ECO:0000313" key="1">
    <source>
        <dbReference type="EMBL" id="MFJ4084902.1"/>
    </source>
</evidence>
<comment type="caution">
    <text evidence="1">The sequence shown here is derived from an EMBL/GenBank/DDBJ whole genome shotgun (WGS) entry which is preliminary data.</text>
</comment>
<protein>
    <submittedName>
        <fullName evidence="1">Uncharacterized protein</fullName>
    </submittedName>
</protein>